<evidence type="ECO:0008006" key="4">
    <source>
        <dbReference type="Google" id="ProtNLM"/>
    </source>
</evidence>
<comment type="caution">
    <text evidence="2">The sequence shown here is derived from an EMBL/GenBank/DDBJ whole genome shotgun (WGS) entry which is preliminary data.</text>
</comment>
<protein>
    <recommendedName>
        <fullName evidence="4">Transposase family Tnp2 protein</fullName>
    </recommendedName>
</protein>
<dbReference type="AlphaFoldDB" id="A0A409WV66"/>
<dbReference type="Pfam" id="PF02992">
    <property type="entry name" value="Transposase_21"/>
    <property type="match status" value="1"/>
</dbReference>
<dbReference type="InterPro" id="IPR004242">
    <property type="entry name" value="Transposase_21"/>
</dbReference>
<dbReference type="PANTHER" id="PTHR46579:SF1">
    <property type="entry name" value="F5_8 TYPE C DOMAIN-CONTAINING PROTEIN"/>
    <property type="match status" value="1"/>
</dbReference>
<dbReference type="Proteomes" id="UP000284706">
    <property type="component" value="Unassembled WGS sequence"/>
</dbReference>
<feature type="compositionally biased region" description="Low complexity" evidence="1">
    <location>
        <begin position="74"/>
        <end position="94"/>
    </location>
</feature>
<organism evidence="2 3">
    <name type="scientific">Gymnopilus dilepis</name>
    <dbReference type="NCBI Taxonomy" id="231916"/>
    <lineage>
        <taxon>Eukaryota</taxon>
        <taxon>Fungi</taxon>
        <taxon>Dikarya</taxon>
        <taxon>Basidiomycota</taxon>
        <taxon>Agaricomycotina</taxon>
        <taxon>Agaricomycetes</taxon>
        <taxon>Agaricomycetidae</taxon>
        <taxon>Agaricales</taxon>
        <taxon>Agaricineae</taxon>
        <taxon>Hymenogastraceae</taxon>
        <taxon>Gymnopilus</taxon>
    </lineage>
</organism>
<feature type="region of interest" description="Disordered" evidence="1">
    <location>
        <begin position="1"/>
        <end position="103"/>
    </location>
</feature>
<evidence type="ECO:0000313" key="3">
    <source>
        <dbReference type="Proteomes" id="UP000284706"/>
    </source>
</evidence>
<accession>A0A409WV66</accession>
<dbReference type="EMBL" id="NHYE01004752">
    <property type="protein sequence ID" value="PPQ82425.1"/>
    <property type="molecule type" value="Genomic_DNA"/>
</dbReference>
<dbReference type="InParanoid" id="A0A409WV66"/>
<dbReference type="STRING" id="231916.A0A409WV66"/>
<dbReference type="PANTHER" id="PTHR46579">
    <property type="entry name" value="F5/8 TYPE C DOMAIN-CONTAINING PROTEIN-RELATED"/>
    <property type="match status" value="1"/>
</dbReference>
<gene>
    <name evidence="2" type="ORF">CVT26_013426</name>
</gene>
<evidence type="ECO:0000256" key="1">
    <source>
        <dbReference type="SAM" id="MobiDB-lite"/>
    </source>
</evidence>
<keyword evidence="3" id="KW-1185">Reference proteome</keyword>
<evidence type="ECO:0000313" key="2">
    <source>
        <dbReference type="EMBL" id="PPQ82425.1"/>
    </source>
</evidence>
<reference evidence="2 3" key="1">
    <citation type="journal article" date="2018" name="Evol. Lett.">
        <title>Horizontal gene cluster transfer increased hallucinogenic mushroom diversity.</title>
        <authorList>
            <person name="Reynolds H.T."/>
            <person name="Vijayakumar V."/>
            <person name="Gluck-Thaler E."/>
            <person name="Korotkin H.B."/>
            <person name="Matheny P.B."/>
            <person name="Slot J.C."/>
        </authorList>
    </citation>
    <scope>NUCLEOTIDE SEQUENCE [LARGE SCALE GENOMIC DNA]</scope>
    <source>
        <strain evidence="2 3">SRW20</strain>
    </source>
</reference>
<proteinExistence type="predicted"/>
<sequence length="953" mass="108266">MARSPPEGLVDLQTGPGHEDFDMASVMDVDNASERPRSPAPAPIVAPAEHDQLTQAAWFPARATVEDVEEESDSSSSSSTETGEQVSDEGTSSGSDDELEDEFEAHLEREWAELGACNSNQEFEPTSQVLPPANELTEEDLKVLRAFSFKVDENISQKTFERMRETFPELELDSFKLTKSRMQFLAAFKPVPYDCCINSCCCFVGPHAKCNTCSYCKEPRFNSRGLPRKRFMYLPFTVRLVAYYKNIPMILKMKYRHEFQHDPNCTKDVFDGLNYQTLCNSYVTIGGEQQRHKFFDSWRDIALGLSTDGFSPFRKRKQTCWPLLLFNYNLPPEIRFWLRYVICIGVIPGPKKPQDFDSFLWPAVEEFLKLLSGVRAYDASTEEMFLLRAYLILVFGDMPAAAMVMRMKGHNGFSPCRMCHIQGVRVPGSRGTTHYVPLDRSQHPDVRGSDNMVERYDAAALPLRTHAEFLHQAQEVQQAETAAEEDRLSRESGIKGVPLLASLPSLFFPKSCPHDFMHLMFENNLPNLVLLWTGKFKELDEGTGDYVLAPHVWEAIGEAMAASGATIPSAYGPRPLNMAVDKSQLTADAWSFWALYLGPILLRGCFSSSRYYKHFVLLVKLITRCLQFEITKEEINEVRVGFQQWVEEYERLYYQFKPERLPACPVTLHALLHVADGIEECGPVWAYWAFPMERFCGVLQPCIKSRRFPFANLDEHVTAVAQLAHIRTRHNLPDKLVISKASMVDERRKGFTTPSYPSCMLLSPRQANPVIDPALLGKIAACLSTRYGVSMAIARRNLANAKIECWGRLVCSTEGGDTVNASEMVKRSQEDSRDASYVRYELLVDRNARSRKKAPEYVPETFYGQLRRIFVLEMPASDELGTTESQTLILGSILTCKIEMQNDLDMHYFKQYRGTEVVDISTIQCLVGRVKDRGWWVIIDRSGKLARAQFCLD</sequence>
<dbReference type="OrthoDB" id="6613063at2759"/>
<name>A0A409WV66_9AGAR</name>